<feature type="region of interest" description="Disordered" evidence="1">
    <location>
        <begin position="81"/>
        <end position="104"/>
    </location>
</feature>
<dbReference type="Proteomes" id="UP001283361">
    <property type="component" value="Unassembled WGS sequence"/>
</dbReference>
<evidence type="ECO:0000313" key="3">
    <source>
        <dbReference type="Proteomes" id="UP001283361"/>
    </source>
</evidence>
<dbReference type="EMBL" id="JAWDGP010002323">
    <property type="protein sequence ID" value="KAK3783975.1"/>
    <property type="molecule type" value="Genomic_DNA"/>
</dbReference>
<proteinExistence type="predicted"/>
<accession>A0AAE1DVL0</accession>
<protein>
    <submittedName>
        <fullName evidence="2">Uncharacterized protein</fullName>
    </submittedName>
</protein>
<evidence type="ECO:0000313" key="2">
    <source>
        <dbReference type="EMBL" id="KAK3783975.1"/>
    </source>
</evidence>
<name>A0AAE1DVL0_9GAST</name>
<comment type="caution">
    <text evidence="2">The sequence shown here is derived from an EMBL/GenBank/DDBJ whole genome shotgun (WGS) entry which is preliminary data.</text>
</comment>
<evidence type="ECO:0000256" key="1">
    <source>
        <dbReference type="SAM" id="MobiDB-lite"/>
    </source>
</evidence>
<keyword evidence="3" id="KW-1185">Reference proteome</keyword>
<organism evidence="2 3">
    <name type="scientific">Elysia crispata</name>
    <name type="common">lettuce slug</name>
    <dbReference type="NCBI Taxonomy" id="231223"/>
    <lineage>
        <taxon>Eukaryota</taxon>
        <taxon>Metazoa</taxon>
        <taxon>Spiralia</taxon>
        <taxon>Lophotrochozoa</taxon>
        <taxon>Mollusca</taxon>
        <taxon>Gastropoda</taxon>
        <taxon>Heterobranchia</taxon>
        <taxon>Euthyneura</taxon>
        <taxon>Panpulmonata</taxon>
        <taxon>Sacoglossa</taxon>
        <taxon>Placobranchoidea</taxon>
        <taxon>Plakobranchidae</taxon>
        <taxon>Elysia</taxon>
    </lineage>
</organism>
<dbReference type="AlphaFoldDB" id="A0AAE1DVL0"/>
<reference evidence="2" key="1">
    <citation type="journal article" date="2023" name="G3 (Bethesda)">
        <title>A reference genome for the long-term kleptoplast-retaining sea slug Elysia crispata morphotype clarki.</title>
        <authorList>
            <person name="Eastman K.E."/>
            <person name="Pendleton A.L."/>
            <person name="Shaikh M.A."/>
            <person name="Suttiyut T."/>
            <person name="Ogas R."/>
            <person name="Tomko P."/>
            <person name="Gavelis G."/>
            <person name="Widhalm J.R."/>
            <person name="Wisecaver J.H."/>
        </authorList>
    </citation>
    <scope>NUCLEOTIDE SEQUENCE</scope>
    <source>
        <strain evidence="2">ECLA1</strain>
    </source>
</reference>
<gene>
    <name evidence="2" type="ORF">RRG08_046705</name>
</gene>
<sequence length="162" mass="18588">MVRLGMSVDLLTYQPRRSASNPRQLAATNLRWSILPQESSTKYGSMSYSYRINPERLEPQLGHSVIESRPTCLSQAYRQSGQLSATQDVLSTSTSESSEKKPRAHHLQNAGFPAWYSDVCDLQKKLTFDPPEPEFRWRLRRRGWRFTAARSAPWLVCRVQSA</sequence>
<feature type="compositionally biased region" description="Polar residues" evidence="1">
    <location>
        <begin position="81"/>
        <end position="90"/>
    </location>
</feature>